<protein>
    <submittedName>
        <fullName evidence="1">RING/U-box protein with C6HC-type zinc finger</fullName>
    </submittedName>
</protein>
<reference evidence="2" key="1">
    <citation type="journal article" date="2019" name="Curr. Biol.">
        <title>Genome Sequence of Striga asiatica Provides Insight into the Evolution of Plant Parasitism.</title>
        <authorList>
            <person name="Yoshida S."/>
            <person name="Kim S."/>
            <person name="Wafula E.K."/>
            <person name="Tanskanen J."/>
            <person name="Kim Y.M."/>
            <person name="Honaas L."/>
            <person name="Yang Z."/>
            <person name="Spallek T."/>
            <person name="Conn C.E."/>
            <person name="Ichihashi Y."/>
            <person name="Cheong K."/>
            <person name="Cui S."/>
            <person name="Der J.P."/>
            <person name="Gundlach H."/>
            <person name="Jiao Y."/>
            <person name="Hori C."/>
            <person name="Ishida J.K."/>
            <person name="Kasahara H."/>
            <person name="Kiba T."/>
            <person name="Kim M.S."/>
            <person name="Koo N."/>
            <person name="Laohavisit A."/>
            <person name="Lee Y.H."/>
            <person name="Lumba S."/>
            <person name="McCourt P."/>
            <person name="Mortimer J.C."/>
            <person name="Mutuku J.M."/>
            <person name="Nomura T."/>
            <person name="Sasaki-Sekimoto Y."/>
            <person name="Seto Y."/>
            <person name="Wang Y."/>
            <person name="Wakatake T."/>
            <person name="Sakakibara H."/>
            <person name="Demura T."/>
            <person name="Yamaguchi S."/>
            <person name="Yoneyama K."/>
            <person name="Manabe R.I."/>
            <person name="Nelson D.C."/>
            <person name="Schulman A.H."/>
            <person name="Timko M.P."/>
            <person name="dePamphilis C.W."/>
            <person name="Choi D."/>
            <person name="Shirasu K."/>
        </authorList>
    </citation>
    <scope>NUCLEOTIDE SEQUENCE [LARGE SCALE GENOMIC DNA]</scope>
    <source>
        <strain evidence="2">cv. UVA1</strain>
    </source>
</reference>
<dbReference type="Proteomes" id="UP000325081">
    <property type="component" value="Unassembled WGS sequence"/>
</dbReference>
<dbReference type="AlphaFoldDB" id="A0A5A7Q874"/>
<keyword evidence="2" id="KW-1185">Reference proteome</keyword>
<evidence type="ECO:0000313" key="1">
    <source>
        <dbReference type="EMBL" id="GER41400.1"/>
    </source>
</evidence>
<name>A0A5A7Q874_STRAF</name>
<accession>A0A5A7Q874</accession>
<evidence type="ECO:0000313" key="2">
    <source>
        <dbReference type="Proteomes" id="UP000325081"/>
    </source>
</evidence>
<dbReference type="EMBL" id="BKCP01006073">
    <property type="protein sequence ID" value="GER41400.1"/>
    <property type="molecule type" value="Genomic_DNA"/>
</dbReference>
<gene>
    <name evidence="1" type="ORF">STAS_18116</name>
</gene>
<organism evidence="1 2">
    <name type="scientific">Striga asiatica</name>
    <name type="common">Asiatic witchweed</name>
    <name type="synonym">Buchnera asiatica</name>
    <dbReference type="NCBI Taxonomy" id="4170"/>
    <lineage>
        <taxon>Eukaryota</taxon>
        <taxon>Viridiplantae</taxon>
        <taxon>Streptophyta</taxon>
        <taxon>Embryophyta</taxon>
        <taxon>Tracheophyta</taxon>
        <taxon>Spermatophyta</taxon>
        <taxon>Magnoliopsida</taxon>
        <taxon>eudicotyledons</taxon>
        <taxon>Gunneridae</taxon>
        <taxon>Pentapetalae</taxon>
        <taxon>asterids</taxon>
        <taxon>lamiids</taxon>
        <taxon>Lamiales</taxon>
        <taxon>Orobanchaceae</taxon>
        <taxon>Buchnereae</taxon>
        <taxon>Striga</taxon>
    </lineage>
</organism>
<proteinExistence type="predicted"/>
<sequence>MTGSTLDRVLEVDEHEDWRSPLIKWLQEPVAAELASELPAKGSSCSSTGLEPSTYGVLFSDPEKLIVMEGVYLEHLRQAGQQTGWPGRQCSRQAAMVEQSSRCA</sequence>
<comment type="caution">
    <text evidence="1">The sequence shown here is derived from an EMBL/GenBank/DDBJ whole genome shotgun (WGS) entry which is preliminary data.</text>
</comment>